<evidence type="ECO:0000313" key="2">
    <source>
        <dbReference type="Proteomes" id="UP001236652"/>
    </source>
</evidence>
<reference evidence="1 2" key="1">
    <citation type="submission" date="2023-05" db="EMBL/GenBank/DDBJ databases">
        <title>Comparative genomics reveals the evidence of polycyclic aromatic hydrocarbons degradation in moderately halophilic genus Pontibacillus.</title>
        <authorList>
            <person name="Yang H."/>
            <person name="Qian Z."/>
        </authorList>
    </citation>
    <scope>NUCLEOTIDE SEQUENCE [LARGE SCALE GENOMIC DNA]</scope>
    <source>
        <strain evidence="2">HN14</strain>
        <plasmid evidence="1 2">unnamed</plasmid>
    </source>
</reference>
<gene>
    <name evidence="1" type="ORF">QNI29_21035</name>
</gene>
<name>A0ABY8V2U9_9BACI</name>
<keyword evidence="2" id="KW-1185">Reference proteome</keyword>
<accession>A0ABY8V2U9</accession>
<proteinExistence type="predicted"/>
<dbReference type="RefSeq" id="WP_231419926.1">
    <property type="nucleotide sequence ID" value="NZ_CP126447.1"/>
</dbReference>
<geneLocation type="plasmid" evidence="1 2">
    <name>unnamed</name>
</geneLocation>
<keyword evidence="1" id="KW-0614">Plasmid</keyword>
<protein>
    <submittedName>
        <fullName evidence="1">Uncharacterized protein</fullName>
    </submittedName>
</protein>
<dbReference type="EMBL" id="CP126447">
    <property type="protein sequence ID" value="WIG00293.1"/>
    <property type="molecule type" value="Genomic_DNA"/>
</dbReference>
<evidence type="ECO:0000313" key="1">
    <source>
        <dbReference type="EMBL" id="WIG00293.1"/>
    </source>
</evidence>
<dbReference type="Proteomes" id="UP001236652">
    <property type="component" value="Plasmid unnamed"/>
</dbReference>
<organism evidence="1 2">
    <name type="scientific">Pontibacillus chungwhensis</name>
    <dbReference type="NCBI Taxonomy" id="265426"/>
    <lineage>
        <taxon>Bacteria</taxon>
        <taxon>Bacillati</taxon>
        <taxon>Bacillota</taxon>
        <taxon>Bacilli</taxon>
        <taxon>Bacillales</taxon>
        <taxon>Bacillaceae</taxon>
        <taxon>Pontibacillus</taxon>
    </lineage>
</organism>
<sequence>MSYYLDYIDEWYPENGEYPDSPVFYKGFLVMPERLRDKQETSWKMGSDGPEVDVQSTQIVDGLGHVWKIDRRSHAYLREEHNNRPVMYLVVHNSVGDPYAVEYKKVKEKDIEAGYDVIYYRQEYYQMIRQEEITKGSLVVHKLDGTPYSGKLLDVF</sequence>